<protein>
    <recommendedName>
        <fullName evidence="4">DUF4446 family protein</fullName>
    </recommendedName>
</protein>
<dbReference type="eggNOG" id="COG1196">
    <property type="taxonomic scope" value="Bacteria"/>
</dbReference>
<dbReference type="InterPro" id="IPR027981">
    <property type="entry name" value="DUF4446"/>
</dbReference>
<dbReference type="Pfam" id="PF14584">
    <property type="entry name" value="DUF4446"/>
    <property type="match status" value="1"/>
</dbReference>
<accession>N2AV12</accession>
<dbReference type="HOGENOM" id="CLU_101313_0_0_9"/>
<reference evidence="2 3" key="1">
    <citation type="journal article" date="2014" name="Genome Announc.">
        <title>Draft genome sequences of the altered schaedler flora, a defined bacterial community from gnotobiotic mice.</title>
        <authorList>
            <person name="Wannemuehler M.J."/>
            <person name="Overstreet A.M."/>
            <person name="Ward D.V."/>
            <person name="Phillips G.J."/>
        </authorList>
    </citation>
    <scope>NUCLEOTIDE SEQUENCE [LARGE SCALE GENOMIC DNA]</scope>
    <source>
        <strain evidence="2 3">ASF492</strain>
    </source>
</reference>
<sequence length="165" mass="18807">MNLCDYFGIELEYLVWGLAGAVVLLLLLLLINMCMIGKLKKKYKKFMGDTDAKSLEEKIEERLEQLNDLVESHYTNKSKIEKLESQMNVTFQKIGLVKYDAFNEMGGKLSFSLALLNEKDDGFVINAMHSREGCYTYIKEIIAGKSIIVLASEEKEALDMALNYK</sequence>
<dbReference type="EMBL" id="AQFT01000040">
    <property type="protein sequence ID" value="EMZ33117.1"/>
    <property type="molecule type" value="Genomic_DNA"/>
</dbReference>
<name>N2AV12_9FIRM</name>
<keyword evidence="1" id="KW-0472">Membrane</keyword>
<evidence type="ECO:0008006" key="4">
    <source>
        <dbReference type="Google" id="ProtNLM"/>
    </source>
</evidence>
<gene>
    <name evidence="2" type="ORF">C823_01387</name>
</gene>
<proteinExistence type="predicted"/>
<keyword evidence="1" id="KW-1133">Transmembrane helix</keyword>
<dbReference type="Proteomes" id="UP000012589">
    <property type="component" value="Unassembled WGS sequence"/>
</dbReference>
<keyword evidence="3" id="KW-1185">Reference proteome</keyword>
<feature type="transmembrane region" description="Helical" evidence="1">
    <location>
        <begin position="13"/>
        <end position="37"/>
    </location>
</feature>
<dbReference type="AlphaFoldDB" id="N2AV12"/>
<organism evidence="2 3">
    <name type="scientific">Eubacterium plexicaudatum ASF492</name>
    <dbReference type="NCBI Taxonomy" id="1235802"/>
    <lineage>
        <taxon>Bacteria</taxon>
        <taxon>Bacillati</taxon>
        <taxon>Bacillota</taxon>
        <taxon>Clostridia</taxon>
        <taxon>Eubacteriales</taxon>
        <taxon>Eubacteriaceae</taxon>
        <taxon>Eubacterium</taxon>
    </lineage>
</organism>
<evidence type="ECO:0000313" key="3">
    <source>
        <dbReference type="Proteomes" id="UP000012589"/>
    </source>
</evidence>
<dbReference type="OrthoDB" id="5244042at2"/>
<evidence type="ECO:0000313" key="2">
    <source>
        <dbReference type="EMBL" id="EMZ33117.1"/>
    </source>
</evidence>
<evidence type="ECO:0000256" key="1">
    <source>
        <dbReference type="SAM" id="Phobius"/>
    </source>
</evidence>
<keyword evidence="1" id="KW-0812">Transmembrane</keyword>
<comment type="caution">
    <text evidence="2">The sequence shown here is derived from an EMBL/GenBank/DDBJ whole genome shotgun (WGS) entry which is preliminary data.</text>
</comment>
<dbReference type="PATRIC" id="fig|1235802.3.peg.1472"/>
<dbReference type="STRING" id="1235802.C823_01387"/>